<feature type="region of interest" description="Disordered" evidence="2">
    <location>
        <begin position="272"/>
        <end position="296"/>
    </location>
</feature>
<dbReference type="Gene3D" id="2.130.10.130">
    <property type="entry name" value="Integrin alpha, N-terminal"/>
    <property type="match status" value="2"/>
</dbReference>
<dbReference type="InterPro" id="IPR013517">
    <property type="entry name" value="FG-GAP"/>
</dbReference>
<evidence type="ECO:0000256" key="1">
    <source>
        <dbReference type="ARBA" id="ARBA00022729"/>
    </source>
</evidence>
<dbReference type="Proteomes" id="UP000316541">
    <property type="component" value="Unassembled WGS sequence"/>
</dbReference>
<name>A0A544Z589_9ACTN</name>
<dbReference type="PANTHER" id="PTHR46580">
    <property type="entry name" value="SENSOR KINASE-RELATED"/>
    <property type="match status" value="1"/>
</dbReference>
<evidence type="ECO:0000256" key="2">
    <source>
        <dbReference type="SAM" id="MobiDB-lite"/>
    </source>
</evidence>
<evidence type="ECO:0000256" key="3">
    <source>
        <dbReference type="SAM" id="SignalP"/>
    </source>
</evidence>
<feature type="chain" id="PRO_5021831857" evidence="3">
    <location>
        <begin position="30"/>
        <end position="443"/>
    </location>
</feature>
<gene>
    <name evidence="4" type="ORF">FLX08_00450</name>
</gene>
<dbReference type="SUPFAM" id="SSF69318">
    <property type="entry name" value="Integrin alpha N-terminal domain"/>
    <property type="match status" value="2"/>
</dbReference>
<dbReference type="Pfam" id="PF13517">
    <property type="entry name" value="FG-GAP_3"/>
    <property type="match status" value="2"/>
</dbReference>
<feature type="signal peptide" evidence="3">
    <location>
        <begin position="1"/>
        <end position="29"/>
    </location>
</feature>
<feature type="compositionally biased region" description="Polar residues" evidence="2">
    <location>
        <begin position="35"/>
        <end position="44"/>
    </location>
</feature>
<dbReference type="PANTHER" id="PTHR46580:SF4">
    <property type="entry name" value="ATP_GTP-BINDING PROTEIN"/>
    <property type="match status" value="1"/>
</dbReference>
<sequence length="443" mass="45316">MRCPGHTASRTGIALAVALVLAACGTAGEARPSSGIVTGSTPASARTGPVTADAEGVPYGAGSALPDDVNGDGYADAVITAEASPQVPVLAVLYGSRGGLDAGRRTVVRFGGRELFDFAGPRHRRPDTADLDGDGYADIPVILRAGLRIVWGGPEGPAGGLSPVVPVPDVERIESDWPAAGDFDGDGHADLALAAPYLEVSDIGGYAVLYGPFGRNGRPSRTYFSGPGPVNGPGRRVAWIVPDGIRPGGRTGLILHAADDGEQTGATYLTRVPSGRGRPLGPGNAVAVGDFDGDGRRDVAVGDDGSRNDEPGAETIGATSAITVYGGRAPQAPIVIDVPGIHGALTAGDVDGDGRDDLLLQDGGRVELLRNGLTARRALGPFSCREVEGGRPGALRAGDYDRDGRAEVLVTCWTAASGPDPHRLWVWEDDGRVTFVDIAGFAG</sequence>
<evidence type="ECO:0000313" key="5">
    <source>
        <dbReference type="Proteomes" id="UP000316541"/>
    </source>
</evidence>
<feature type="region of interest" description="Disordered" evidence="2">
    <location>
        <begin position="29"/>
        <end position="63"/>
    </location>
</feature>
<evidence type="ECO:0000313" key="4">
    <source>
        <dbReference type="EMBL" id="TQS24217.1"/>
    </source>
</evidence>
<protein>
    <submittedName>
        <fullName evidence="4">VCBS repeat-containing protein</fullName>
    </submittedName>
</protein>
<dbReference type="RefSeq" id="WP_142615973.1">
    <property type="nucleotide sequence ID" value="NZ_VIRM01000001.1"/>
</dbReference>
<dbReference type="EMBL" id="VIRM01000001">
    <property type="protein sequence ID" value="TQS24217.1"/>
    <property type="molecule type" value="Genomic_DNA"/>
</dbReference>
<dbReference type="PROSITE" id="PS51257">
    <property type="entry name" value="PROKAR_LIPOPROTEIN"/>
    <property type="match status" value="1"/>
</dbReference>
<reference evidence="4 5" key="1">
    <citation type="submission" date="2019-07" db="EMBL/GenBank/DDBJ databases">
        <title>Microbispora hainanensis DSM 45428.</title>
        <authorList>
            <person name="Thawai C."/>
        </authorList>
    </citation>
    <scope>NUCLEOTIDE SEQUENCE [LARGE SCALE GENOMIC DNA]</scope>
    <source>
        <strain evidence="4 5">DSM 45428</strain>
    </source>
</reference>
<dbReference type="Pfam" id="PF01839">
    <property type="entry name" value="FG-GAP"/>
    <property type="match status" value="1"/>
</dbReference>
<organism evidence="4 5">
    <name type="scientific">Microbispora hainanensis</name>
    <dbReference type="NCBI Taxonomy" id="568844"/>
    <lineage>
        <taxon>Bacteria</taxon>
        <taxon>Bacillati</taxon>
        <taxon>Actinomycetota</taxon>
        <taxon>Actinomycetes</taxon>
        <taxon>Streptosporangiales</taxon>
        <taxon>Streptosporangiaceae</taxon>
        <taxon>Microbispora</taxon>
    </lineage>
</organism>
<dbReference type="InterPro" id="IPR028994">
    <property type="entry name" value="Integrin_alpha_N"/>
</dbReference>
<dbReference type="AlphaFoldDB" id="A0A544Z589"/>
<accession>A0A544Z589</accession>
<comment type="caution">
    <text evidence="4">The sequence shown here is derived from an EMBL/GenBank/DDBJ whole genome shotgun (WGS) entry which is preliminary data.</text>
</comment>
<proteinExistence type="predicted"/>
<keyword evidence="1 3" id="KW-0732">Signal</keyword>